<evidence type="ECO:0000259" key="1">
    <source>
        <dbReference type="Pfam" id="PF13490"/>
    </source>
</evidence>
<feature type="domain" description="Putative zinc-finger" evidence="1">
    <location>
        <begin position="3"/>
        <end position="36"/>
    </location>
</feature>
<evidence type="ECO:0000313" key="2">
    <source>
        <dbReference type="EMBL" id="CAB4535929.1"/>
    </source>
</evidence>
<protein>
    <submittedName>
        <fullName evidence="2">Unannotated protein</fullName>
    </submittedName>
</protein>
<dbReference type="EMBL" id="CAEZSN010000015">
    <property type="protein sequence ID" value="CAB4535929.1"/>
    <property type="molecule type" value="Genomic_DNA"/>
</dbReference>
<accession>A0A6J6BC00</accession>
<dbReference type="Pfam" id="PF13490">
    <property type="entry name" value="zf-HC2"/>
    <property type="match status" value="1"/>
</dbReference>
<proteinExistence type="predicted"/>
<evidence type="ECO:0000313" key="3">
    <source>
        <dbReference type="EMBL" id="CAB4612492.1"/>
    </source>
</evidence>
<organism evidence="2">
    <name type="scientific">freshwater metagenome</name>
    <dbReference type="NCBI Taxonomy" id="449393"/>
    <lineage>
        <taxon>unclassified sequences</taxon>
        <taxon>metagenomes</taxon>
        <taxon>ecological metagenomes</taxon>
    </lineage>
</organism>
<sequence length="74" mass="8470">MDCADCQEQVHEYLQREVNEDLAAAITAHIANCDHCEDLYATEDQLNKVIRESCETQTPEQVIEKIRQHIAELG</sequence>
<name>A0A6J6BC00_9ZZZZ</name>
<gene>
    <name evidence="2" type="ORF">UFOPK1433_00223</name>
    <name evidence="3" type="ORF">UFOPK1843_00922</name>
</gene>
<reference evidence="2" key="1">
    <citation type="submission" date="2020-05" db="EMBL/GenBank/DDBJ databases">
        <authorList>
            <person name="Chiriac C."/>
            <person name="Salcher M."/>
            <person name="Ghai R."/>
            <person name="Kavagutti S V."/>
        </authorList>
    </citation>
    <scope>NUCLEOTIDE SEQUENCE</scope>
</reference>
<dbReference type="InterPro" id="IPR027383">
    <property type="entry name" value="Znf_put"/>
</dbReference>
<dbReference type="EMBL" id="CAEZUR010000075">
    <property type="protein sequence ID" value="CAB4612492.1"/>
    <property type="molecule type" value="Genomic_DNA"/>
</dbReference>
<dbReference type="AlphaFoldDB" id="A0A6J6BC00"/>